<evidence type="ECO:0000256" key="6">
    <source>
        <dbReference type="SAM" id="SignalP"/>
    </source>
</evidence>
<dbReference type="InterPro" id="IPR033916">
    <property type="entry name" value="ML_Npc2-like"/>
</dbReference>
<dbReference type="GeneID" id="101863399"/>
<evidence type="ECO:0000256" key="2">
    <source>
        <dbReference type="ARBA" id="ARBA00006370"/>
    </source>
</evidence>
<feature type="chain" id="PRO_5046098317" evidence="6">
    <location>
        <begin position="21"/>
        <end position="147"/>
    </location>
</feature>
<dbReference type="PANTHER" id="PTHR11306">
    <property type="entry name" value="NIEMANN PICK TYPE C2 PROTEIN NPC2-RELATED"/>
    <property type="match status" value="1"/>
</dbReference>
<evidence type="ECO:0000256" key="4">
    <source>
        <dbReference type="ARBA" id="ARBA00022729"/>
    </source>
</evidence>
<evidence type="ECO:0000256" key="3">
    <source>
        <dbReference type="ARBA" id="ARBA00022525"/>
    </source>
</evidence>
<gene>
    <name evidence="9" type="primary">LOC101863399</name>
</gene>
<name>A0ABM0K9L2_APLCA</name>
<evidence type="ECO:0000313" key="9">
    <source>
        <dbReference type="RefSeq" id="XP_005112192.1"/>
    </source>
</evidence>
<dbReference type="SMART" id="SM00737">
    <property type="entry name" value="ML"/>
    <property type="match status" value="1"/>
</dbReference>
<organism evidence="8 9">
    <name type="scientific">Aplysia californica</name>
    <name type="common">California sea hare</name>
    <dbReference type="NCBI Taxonomy" id="6500"/>
    <lineage>
        <taxon>Eukaryota</taxon>
        <taxon>Metazoa</taxon>
        <taxon>Spiralia</taxon>
        <taxon>Lophotrochozoa</taxon>
        <taxon>Mollusca</taxon>
        <taxon>Gastropoda</taxon>
        <taxon>Heterobranchia</taxon>
        <taxon>Euthyneura</taxon>
        <taxon>Tectipleura</taxon>
        <taxon>Aplysiida</taxon>
        <taxon>Aplysioidea</taxon>
        <taxon>Aplysiidae</taxon>
        <taxon>Aplysia</taxon>
    </lineage>
</organism>
<keyword evidence="5" id="KW-1015">Disulfide bond</keyword>
<protein>
    <submittedName>
        <fullName evidence="9">NPC intracellular cholesterol transporter 2</fullName>
    </submittedName>
</protein>
<dbReference type="Gene3D" id="2.60.40.770">
    <property type="match status" value="1"/>
</dbReference>
<dbReference type="InterPro" id="IPR014756">
    <property type="entry name" value="Ig_E-set"/>
</dbReference>
<evidence type="ECO:0000256" key="1">
    <source>
        <dbReference type="ARBA" id="ARBA00004613"/>
    </source>
</evidence>
<sequence>MNVLVVLAAVLACVASESIAFKNCTKVTNPGSAASVSLSPCTSQPCNFKKGDTVIVTIDFTAQETSSTLKATVYGIVFGIPVPFPLPNPDACTNSNITCPIQKGQSYTYSSNFKVLDEYPDINVIVMWRLDGAVNDVCFTFPMSISG</sequence>
<dbReference type="Pfam" id="PF02221">
    <property type="entry name" value="E1_DerP2_DerF2"/>
    <property type="match status" value="1"/>
</dbReference>
<dbReference type="RefSeq" id="XP_005112192.1">
    <property type="nucleotide sequence ID" value="XM_005112135.3"/>
</dbReference>
<evidence type="ECO:0000313" key="8">
    <source>
        <dbReference type="Proteomes" id="UP000694888"/>
    </source>
</evidence>
<feature type="signal peptide" evidence="6">
    <location>
        <begin position="1"/>
        <end position="20"/>
    </location>
</feature>
<keyword evidence="3" id="KW-0964">Secreted</keyword>
<dbReference type="SUPFAM" id="SSF81296">
    <property type="entry name" value="E set domains"/>
    <property type="match status" value="1"/>
</dbReference>
<dbReference type="PANTHER" id="PTHR11306:SF68">
    <property type="entry name" value="NPC INTRACELLULAR CHOLESTEROL TRANSPORTER 2"/>
    <property type="match status" value="1"/>
</dbReference>
<feature type="domain" description="MD-2-related lipid-recognition" evidence="7">
    <location>
        <begin position="21"/>
        <end position="143"/>
    </location>
</feature>
<dbReference type="Proteomes" id="UP000694888">
    <property type="component" value="Unplaced"/>
</dbReference>
<accession>A0ABM0K9L2</accession>
<keyword evidence="4 6" id="KW-0732">Signal</keyword>
<evidence type="ECO:0000256" key="5">
    <source>
        <dbReference type="ARBA" id="ARBA00023157"/>
    </source>
</evidence>
<comment type="subcellular location">
    <subcellularLocation>
        <location evidence="1">Secreted</location>
    </subcellularLocation>
</comment>
<dbReference type="InterPro" id="IPR003172">
    <property type="entry name" value="ML_dom"/>
</dbReference>
<reference evidence="9" key="1">
    <citation type="submission" date="2025-08" db="UniProtKB">
        <authorList>
            <consortium name="RefSeq"/>
        </authorList>
    </citation>
    <scope>IDENTIFICATION</scope>
</reference>
<proteinExistence type="inferred from homology"/>
<evidence type="ECO:0000259" key="7">
    <source>
        <dbReference type="SMART" id="SM00737"/>
    </source>
</evidence>
<comment type="similarity">
    <text evidence="2">Belongs to the NPC2 family.</text>
</comment>
<dbReference type="InterPro" id="IPR039670">
    <property type="entry name" value="NPC2-like"/>
</dbReference>
<dbReference type="CDD" id="cd00916">
    <property type="entry name" value="Npc2_like"/>
    <property type="match status" value="1"/>
</dbReference>
<keyword evidence="8" id="KW-1185">Reference proteome</keyword>